<evidence type="ECO:0000313" key="2">
    <source>
        <dbReference type="EMBL" id="MEU3555406.1"/>
    </source>
</evidence>
<dbReference type="InterPro" id="IPR051540">
    <property type="entry name" value="S-2-haloacid_dehalogenase"/>
</dbReference>
<dbReference type="EC" id="3.1.3.-" evidence="2"/>
<dbReference type="Gene3D" id="3.40.50.1000">
    <property type="entry name" value="HAD superfamily/HAD-like"/>
    <property type="match status" value="1"/>
</dbReference>
<organism evidence="2 3">
    <name type="scientific">Streptomyces fragilis</name>
    <dbReference type="NCBI Taxonomy" id="67301"/>
    <lineage>
        <taxon>Bacteria</taxon>
        <taxon>Bacillati</taxon>
        <taxon>Actinomycetota</taxon>
        <taxon>Actinomycetes</taxon>
        <taxon>Kitasatosporales</taxon>
        <taxon>Streptomycetaceae</taxon>
        <taxon>Streptomyces</taxon>
    </lineage>
</organism>
<dbReference type="GO" id="GO:0016787">
    <property type="term" value="F:hydrolase activity"/>
    <property type="evidence" value="ECO:0007669"/>
    <property type="project" value="UniProtKB-KW"/>
</dbReference>
<dbReference type="EMBL" id="JBEZUR010000018">
    <property type="protein sequence ID" value="MEU3555406.1"/>
    <property type="molecule type" value="Genomic_DNA"/>
</dbReference>
<dbReference type="NCBIfam" id="TIGR01549">
    <property type="entry name" value="HAD-SF-IA-v1"/>
    <property type="match status" value="1"/>
</dbReference>
<comment type="caution">
    <text evidence="2">The sequence shown here is derived from an EMBL/GenBank/DDBJ whole genome shotgun (WGS) entry which is preliminary data.</text>
</comment>
<proteinExistence type="predicted"/>
<dbReference type="SFLD" id="SFLDG01129">
    <property type="entry name" value="C1.5:_HAD__Beta-PGM__Phosphata"/>
    <property type="match status" value="1"/>
</dbReference>
<evidence type="ECO:0000256" key="1">
    <source>
        <dbReference type="ARBA" id="ARBA00022801"/>
    </source>
</evidence>
<evidence type="ECO:0000313" key="3">
    <source>
        <dbReference type="Proteomes" id="UP001550850"/>
    </source>
</evidence>
<keyword evidence="3" id="KW-1185">Reference proteome</keyword>
<dbReference type="InterPro" id="IPR023214">
    <property type="entry name" value="HAD_sf"/>
</dbReference>
<dbReference type="InterPro" id="IPR036412">
    <property type="entry name" value="HAD-like_sf"/>
</dbReference>
<dbReference type="PRINTS" id="PR00413">
    <property type="entry name" value="HADHALOGNASE"/>
</dbReference>
<dbReference type="Pfam" id="PF00702">
    <property type="entry name" value="Hydrolase"/>
    <property type="match status" value="1"/>
</dbReference>
<gene>
    <name evidence="2" type="ORF">AB0E65_14490</name>
</gene>
<protein>
    <submittedName>
        <fullName evidence="2">HAD family hydrolase</fullName>
        <ecNumber evidence="2">3.1.3.-</ecNumber>
    </submittedName>
</protein>
<dbReference type="InterPro" id="IPR006439">
    <property type="entry name" value="HAD-SF_hydro_IA"/>
</dbReference>
<keyword evidence="1 2" id="KW-0378">Hydrolase</keyword>
<dbReference type="SUPFAM" id="SSF56784">
    <property type="entry name" value="HAD-like"/>
    <property type="match status" value="1"/>
</dbReference>
<dbReference type="SFLD" id="SFLDS00003">
    <property type="entry name" value="Haloacid_Dehalogenase"/>
    <property type="match status" value="1"/>
</dbReference>
<dbReference type="RefSeq" id="WP_108952258.1">
    <property type="nucleotide sequence ID" value="NZ_BEVZ01000002.1"/>
</dbReference>
<dbReference type="PANTHER" id="PTHR43316">
    <property type="entry name" value="HYDROLASE, HALOACID DELAHOGENASE-RELATED"/>
    <property type="match status" value="1"/>
</dbReference>
<dbReference type="Proteomes" id="UP001550850">
    <property type="component" value="Unassembled WGS sequence"/>
</dbReference>
<sequence>MIRAAVFDVGETLVGDDRYWSDWADWLGVRRHTLSALVGAVVARGGHNQDALPLVRPGIDVAAEWRAREAAGLGEVIDESDLYPDVRGALAALRAAGVWVGVAGNQSSRAGRCLRALELPCDALAVSGDWGVEKPSPAFFERLADWVPAEPGQTVYVGDHPANDLLPARAAGFRTAHVRRGALGHFWAGTPSARADWNVDGLDDLVPRLTGR</sequence>
<reference evidence="2 3" key="1">
    <citation type="submission" date="2024-06" db="EMBL/GenBank/DDBJ databases">
        <title>The Natural Products Discovery Center: Release of the First 8490 Sequenced Strains for Exploring Actinobacteria Biosynthetic Diversity.</title>
        <authorList>
            <person name="Kalkreuter E."/>
            <person name="Kautsar S.A."/>
            <person name="Yang D."/>
            <person name="Bader C.D."/>
            <person name="Teijaro C.N."/>
            <person name="Fluegel L."/>
            <person name="Davis C.M."/>
            <person name="Simpson J.R."/>
            <person name="Lauterbach L."/>
            <person name="Steele A.D."/>
            <person name="Gui C."/>
            <person name="Meng S."/>
            <person name="Li G."/>
            <person name="Viehrig K."/>
            <person name="Ye F."/>
            <person name="Su P."/>
            <person name="Kiefer A.F."/>
            <person name="Nichols A."/>
            <person name="Cepeda A.J."/>
            <person name="Yan W."/>
            <person name="Fan B."/>
            <person name="Jiang Y."/>
            <person name="Adhikari A."/>
            <person name="Zheng C.-J."/>
            <person name="Schuster L."/>
            <person name="Cowan T.M."/>
            <person name="Smanski M.J."/>
            <person name="Chevrette M.G."/>
            <person name="De Carvalho L.P.S."/>
            <person name="Shen B."/>
        </authorList>
    </citation>
    <scope>NUCLEOTIDE SEQUENCE [LARGE SCALE GENOMIC DNA]</scope>
    <source>
        <strain evidence="2 3">NPDC038104</strain>
    </source>
</reference>
<name>A0ABV2YI65_9ACTN</name>
<accession>A0ABV2YI65</accession>